<dbReference type="EMBL" id="NHYD01002331">
    <property type="protein sequence ID" value="PPQ87231.1"/>
    <property type="molecule type" value="Genomic_DNA"/>
</dbReference>
<evidence type="ECO:0000313" key="3">
    <source>
        <dbReference type="Proteomes" id="UP000283269"/>
    </source>
</evidence>
<protein>
    <submittedName>
        <fullName evidence="2">Uncharacterized protein</fullName>
    </submittedName>
</protein>
<evidence type="ECO:0000313" key="2">
    <source>
        <dbReference type="EMBL" id="PPQ87231.1"/>
    </source>
</evidence>
<evidence type="ECO:0000256" key="1">
    <source>
        <dbReference type="SAM" id="SignalP"/>
    </source>
</evidence>
<keyword evidence="3" id="KW-1185">Reference proteome</keyword>
<feature type="chain" id="PRO_5019171143" evidence="1">
    <location>
        <begin position="21"/>
        <end position="188"/>
    </location>
</feature>
<keyword evidence="1" id="KW-0732">Signal</keyword>
<sequence>MFGLAILSVFVLTAINCANAAPIQPLERRIDQTISAATKPWQDACIKAGGTQDKCSGVAVPAFTSLLEAGGVCDQQNAADAMIDLAKQLGNDPEMIRLAQIFVQQPRNSPNTQQIPYCQVVPKNEELSGLFHCQFSGSDFTKFSGDQSGNVPLGLTSLTPPGSCPANPEGPVQDGVQLNTLVHDPIAE</sequence>
<comment type="caution">
    <text evidence="2">The sequence shown here is derived from an EMBL/GenBank/DDBJ whole genome shotgun (WGS) entry which is preliminary data.</text>
</comment>
<name>A0A409X932_PSICY</name>
<dbReference type="OrthoDB" id="2362516at2759"/>
<organism evidence="2 3">
    <name type="scientific">Psilocybe cyanescens</name>
    <dbReference type="NCBI Taxonomy" id="93625"/>
    <lineage>
        <taxon>Eukaryota</taxon>
        <taxon>Fungi</taxon>
        <taxon>Dikarya</taxon>
        <taxon>Basidiomycota</taxon>
        <taxon>Agaricomycotina</taxon>
        <taxon>Agaricomycetes</taxon>
        <taxon>Agaricomycetidae</taxon>
        <taxon>Agaricales</taxon>
        <taxon>Agaricineae</taxon>
        <taxon>Strophariaceae</taxon>
        <taxon>Psilocybe</taxon>
    </lineage>
</organism>
<feature type="signal peptide" evidence="1">
    <location>
        <begin position="1"/>
        <end position="20"/>
    </location>
</feature>
<gene>
    <name evidence="2" type="ORF">CVT25_004081</name>
</gene>
<accession>A0A409X932</accession>
<reference evidence="2 3" key="1">
    <citation type="journal article" date="2018" name="Evol. Lett.">
        <title>Horizontal gene cluster transfer increased hallucinogenic mushroom diversity.</title>
        <authorList>
            <person name="Reynolds H.T."/>
            <person name="Vijayakumar V."/>
            <person name="Gluck-Thaler E."/>
            <person name="Korotkin H.B."/>
            <person name="Matheny P.B."/>
            <person name="Slot J.C."/>
        </authorList>
    </citation>
    <scope>NUCLEOTIDE SEQUENCE [LARGE SCALE GENOMIC DNA]</scope>
    <source>
        <strain evidence="2 3">2631</strain>
    </source>
</reference>
<dbReference type="Proteomes" id="UP000283269">
    <property type="component" value="Unassembled WGS sequence"/>
</dbReference>
<dbReference type="AlphaFoldDB" id="A0A409X932"/>
<dbReference type="InParanoid" id="A0A409X932"/>
<proteinExistence type="predicted"/>